<evidence type="ECO:0000256" key="3">
    <source>
        <dbReference type="ARBA" id="ARBA00007874"/>
    </source>
</evidence>
<keyword evidence="9 11" id="KW-0408">Iron</keyword>
<evidence type="ECO:0000256" key="8">
    <source>
        <dbReference type="ARBA" id="ARBA00022982"/>
    </source>
</evidence>
<reference evidence="13 14" key="1">
    <citation type="submission" date="2024-01" db="EMBL/GenBank/DDBJ databases">
        <title>The genomes of 5 underutilized Papilionoideae crops provide insights into root nodulation and disease resistanc.</title>
        <authorList>
            <person name="Jiang F."/>
        </authorList>
    </citation>
    <scope>NUCLEOTIDE SEQUENCE [LARGE SCALE GENOMIC DNA]</scope>
    <source>
        <strain evidence="13">JINMINGXINNONG_FW02</strain>
        <tissue evidence="13">Leaves</tissue>
    </source>
</reference>
<dbReference type="GO" id="GO:0022900">
    <property type="term" value="P:electron transport chain"/>
    <property type="evidence" value="ECO:0007669"/>
    <property type="project" value="InterPro"/>
</dbReference>
<gene>
    <name evidence="13" type="ORF">VNO80_28335</name>
</gene>
<dbReference type="FunFam" id="3.10.20.30:FF:000014">
    <property type="entry name" value="Ferredoxin"/>
    <property type="match status" value="1"/>
</dbReference>
<keyword evidence="8 11" id="KW-0249">Electron transport</keyword>
<dbReference type="NCBIfam" id="TIGR02008">
    <property type="entry name" value="fdx_plant"/>
    <property type="match status" value="1"/>
</dbReference>
<protein>
    <recommendedName>
        <fullName evidence="11">Ferredoxin</fullName>
    </recommendedName>
</protein>
<dbReference type="GO" id="GO:0009570">
    <property type="term" value="C:chloroplast stroma"/>
    <property type="evidence" value="ECO:0007669"/>
    <property type="project" value="TreeGrafter"/>
</dbReference>
<dbReference type="InterPro" id="IPR001041">
    <property type="entry name" value="2Fe-2S_ferredoxin-type"/>
</dbReference>
<sequence length="150" mass="15867">MASITPALCGTVLNTSFLRRLPVNMASLKAFPNTNAMFGVKGGGGGRVSAMVSYKVKLITPVGEKEFECPDDAYILDQAEEEGIDLPYSCRAGACSSCAAKVVAGQVDQSDGSFLDETQESEGFVLTCIAYPTSDVVILTHKEEELTATT</sequence>
<evidence type="ECO:0000313" key="13">
    <source>
        <dbReference type="EMBL" id="KAK7331598.1"/>
    </source>
</evidence>
<dbReference type="CDD" id="cd00207">
    <property type="entry name" value="fer2"/>
    <property type="match status" value="1"/>
</dbReference>
<keyword evidence="7 11" id="KW-0479">Metal-binding</keyword>
<comment type="cofactor">
    <cofactor evidence="11">
        <name>[2Fe-2S] cluster</name>
        <dbReference type="ChEBI" id="CHEBI:190135"/>
    </cofactor>
    <text evidence="11">Binds 1 [2Fe-2S] cluster.</text>
</comment>
<dbReference type="SUPFAM" id="SSF54292">
    <property type="entry name" value="2Fe-2S ferredoxin-like"/>
    <property type="match status" value="1"/>
</dbReference>
<evidence type="ECO:0000313" key="14">
    <source>
        <dbReference type="Proteomes" id="UP001374584"/>
    </source>
</evidence>
<dbReference type="GO" id="GO:0051537">
    <property type="term" value="F:2 iron, 2 sulfur cluster binding"/>
    <property type="evidence" value="ECO:0007669"/>
    <property type="project" value="UniProtKB-KW"/>
</dbReference>
<dbReference type="PROSITE" id="PS51085">
    <property type="entry name" value="2FE2S_FER_2"/>
    <property type="match status" value="1"/>
</dbReference>
<evidence type="ECO:0000256" key="1">
    <source>
        <dbReference type="ARBA" id="ARBA00003532"/>
    </source>
</evidence>
<dbReference type="Proteomes" id="UP001374584">
    <property type="component" value="Unassembled WGS sequence"/>
</dbReference>
<keyword evidence="11" id="KW-0934">Plastid</keyword>
<organism evidence="13 14">
    <name type="scientific">Phaseolus coccineus</name>
    <name type="common">Scarlet runner bean</name>
    <name type="synonym">Phaseolus multiflorus</name>
    <dbReference type="NCBI Taxonomy" id="3886"/>
    <lineage>
        <taxon>Eukaryota</taxon>
        <taxon>Viridiplantae</taxon>
        <taxon>Streptophyta</taxon>
        <taxon>Embryophyta</taxon>
        <taxon>Tracheophyta</taxon>
        <taxon>Spermatophyta</taxon>
        <taxon>Magnoliopsida</taxon>
        <taxon>eudicotyledons</taxon>
        <taxon>Gunneridae</taxon>
        <taxon>Pentapetalae</taxon>
        <taxon>rosids</taxon>
        <taxon>fabids</taxon>
        <taxon>Fabales</taxon>
        <taxon>Fabaceae</taxon>
        <taxon>Papilionoideae</taxon>
        <taxon>50 kb inversion clade</taxon>
        <taxon>NPAAA clade</taxon>
        <taxon>indigoferoid/millettioid clade</taxon>
        <taxon>Phaseoleae</taxon>
        <taxon>Phaseolus</taxon>
    </lineage>
</organism>
<keyword evidence="5 11" id="KW-0150">Chloroplast</keyword>
<feature type="domain" description="2Fe-2S ferredoxin-type" evidence="12">
    <location>
        <begin position="54"/>
        <end position="144"/>
    </location>
</feature>
<dbReference type="PANTHER" id="PTHR43112:SF3">
    <property type="entry name" value="FERREDOXIN-2, CHLOROPLASTIC"/>
    <property type="match status" value="1"/>
</dbReference>
<evidence type="ECO:0000256" key="6">
    <source>
        <dbReference type="ARBA" id="ARBA00022714"/>
    </source>
</evidence>
<dbReference type="EMBL" id="JAYMYR010000011">
    <property type="protein sequence ID" value="KAK7331598.1"/>
    <property type="molecule type" value="Genomic_DNA"/>
</dbReference>
<evidence type="ECO:0000256" key="9">
    <source>
        <dbReference type="ARBA" id="ARBA00023004"/>
    </source>
</evidence>
<proteinExistence type="inferred from homology"/>
<evidence type="ECO:0000256" key="4">
    <source>
        <dbReference type="ARBA" id="ARBA00022448"/>
    </source>
</evidence>
<dbReference type="InterPro" id="IPR006058">
    <property type="entry name" value="2Fe2S_fd_BS"/>
</dbReference>
<comment type="caution">
    <text evidence="13">The sequence shown here is derived from an EMBL/GenBank/DDBJ whole genome shotgun (WGS) entry which is preliminary data.</text>
</comment>
<keyword evidence="14" id="KW-1185">Reference proteome</keyword>
<dbReference type="InterPro" id="IPR036010">
    <property type="entry name" value="2Fe-2S_ferredoxin-like_sf"/>
</dbReference>
<evidence type="ECO:0000256" key="2">
    <source>
        <dbReference type="ARBA" id="ARBA00004229"/>
    </source>
</evidence>
<dbReference type="InterPro" id="IPR010241">
    <property type="entry name" value="Fd_pln"/>
</dbReference>
<dbReference type="AlphaFoldDB" id="A0AAN9LE02"/>
<accession>A0AAN9LE02</accession>
<dbReference type="GO" id="GO:0009055">
    <property type="term" value="F:electron transfer activity"/>
    <property type="evidence" value="ECO:0007669"/>
    <property type="project" value="InterPro"/>
</dbReference>
<evidence type="ECO:0000256" key="10">
    <source>
        <dbReference type="ARBA" id="ARBA00023014"/>
    </source>
</evidence>
<keyword evidence="10 11" id="KW-0411">Iron-sulfur</keyword>
<evidence type="ECO:0000256" key="7">
    <source>
        <dbReference type="ARBA" id="ARBA00022723"/>
    </source>
</evidence>
<dbReference type="PROSITE" id="PS00197">
    <property type="entry name" value="2FE2S_FER_1"/>
    <property type="match status" value="1"/>
</dbReference>
<evidence type="ECO:0000256" key="11">
    <source>
        <dbReference type="RuleBase" id="RU364001"/>
    </source>
</evidence>
<dbReference type="InterPro" id="IPR012675">
    <property type="entry name" value="Beta-grasp_dom_sf"/>
</dbReference>
<dbReference type="Pfam" id="PF00111">
    <property type="entry name" value="Fer2"/>
    <property type="match status" value="1"/>
</dbReference>
<comment type="similarity">
    <text evidence="3 11">Belongs to the 2Fe2S plant-type ferredoxin family.</text>
</comment>
<dbReference type="PANTHER" id="PTHR43112">
    <property type="entry name" value="FERREDOXIN"/>
    <property type="match status" value="1"/>
</dbReference>
<evidence type="ECO:0000259" key="12">
    <source>
        <dbReference type="PROSITE" id="PS51085"/>
    </source>
</evidence>
<keyword evidence="6 11" id="KW-0001">2Fe-2S</keyword>
<dbReference type="Gene3D" id="3.10.20.30">
    <property type="match status" value="1"/>
</dbReference>
<name>A0AAN9LE02_PHACN</name>
<evidence type="ECO:0000256" key="5">
    <source>
        <dbReference type="ARBA" id="ARBA00022528"/>
    </source>
</evidence>
<comment type="subcellular location">
    <subcellularLocation>
        <location evidence="2 11">Plastid</location>
        <location evidence="2 11">Chloroplast</location>
    </subcellularLocation>
</comment>
<keyword evidence="4 11" id="KW-0813">Transport</keyword>
<comment type="function">
    <text evidence="1 11">Ferredoxins are iron-sulfur proteins that transfer electrons in a wide variety of metabolic reactions.</text>
</comment>
<dbReference type="GO" id="GO:0046872">
    <property type="term" value="F:metal ion binding"/>
    <property type="evidence" value="ECO:0007669"/>
    <property type="project" value="UniProtKB-KW"/>
</dbReference>